<reference evidence="4 5" key="1">
    <citation type="submission" date="2018-05" db="EMBL/GenBank/DDBJ databases">
        <title>Genomic Encyclopedia of Type Strains, Phase IV (KMG-IV): sequencing the most valuable type-strain genomes for metagenomic binning, comparative biology and taxonomic classification.</title>
        <authorList>
            <person name="Goeker M."/>
        </authorList>
    </citation>
    <scope>NUCLEOTIDE SEQUENCE [LARGE SCALE GENOMIC DNA]</scope>
    <source>
        <strain evidence="4 5">DSM 19792</strain>
    </source>
</reference>
<dbReference type="PANTHER" id="PTHR43877:SF2">
    <property type="entry name" value="AMINOALKYLPHOSPHONATE N-ACETYLTRANSFERASE-RELATED"/>
    <property type="match status" value="1"/>
</dbReference>
<protein>
    <submittedName>
        <fullName evidence="4">Putative acetyltransferase</fullName>
    </submittedName>
</protein>
<sequence>MKIERIDPASEAAGSLLSMSDIYMAGLYPAESNHMLSVDALAQDNVIFLGCHIDGQLAACGAVTILFDDDEQLNYGEIKRVFVPDEFRGRGLSKHIMRALEEELLERDIRIARLETGIRQPEALGLYFRLGYAERAAFGTYDEDPLSVFMEKDLMA</sequence>
<proteinExistence type="predicted"/>
<feature type="domain" description="N-acetyltransferase" evidence="3">
    <location>
        <begin position="4"/>
        <end position="155"/>
    </location>
</feature>
<evidence type="ECO:0000313" key="4">
    <source>
        <dbReference type="EMBL" id="PXX43240.1"/>
    </source>
</evidence>
<dbReference type="Gene3D" id="3.40.630.30">
    <property type="match status" value="1"/>
</dbReference>
<dbReference type="AlphaFoldDB" id="A0A318J9J3"/>
<dbReference type="GO" id="GO:0016747">
    <property type="term" value="F:acyltransferase activity, transferring groups other than amino-acyl groups"/>
    <property type="evidence" value="ECO:0007669"/>
    <property type="project" value="InterPro"/>
</dbReference>
<evidence type="ECO:0000313" key="5">
    <source>
        <dbReference type="Proteomes" id="UP000247792"/>
    </source>
</evidence>
<gene>
    <name evidence="4" type="ORF">DFR42_104241</name>
</gene>
<dbReference type="PROSITE" id="PS51186">
    <property type="entry name" value="GNAT"/>
    <property type="match status" value="1"/>
</dbReference>
<dbReference type="CDD" id="cd04301">
    <property type="entry name" value="NAT_SF"/>
    <property type="match status" value="1"/>
</dbReference>
<keyword evidence="5" id="KW-1185">Reference proteome</keyword>
<evidence type="ECO:0000256" key="1">
    <source>
        <dbReference type="ARBA" id="ARBA00022679"/>
    </source>
</evidence>
<keyword evidence="2" id="KW-0012">Acyltransferase</keyword>
<dbReference type="SUPFAM" id="SSF55729">
    <property type="entry name" value="Acyl-CoA N-acyltransferases (Nat)"/>
    <property type="match status" value="1"/>
</dbReference>
<dbReference type="InterPro" id="IPR050832">
    <property type="entry name" value="Bact_Acetyltransf"/>
</dbReference>
<evidence type="ECO:0000259" key="3">
    <source>
        <dbReference type="PROSITE" id="PS51186"/>
    </source>
</evidence>
<keyword evidence="1 4" id="KW-0808">Transferase</keyword>
<organism evidence="4 5">
    <name type="scientific">Undibacterium pigrum</name>
    <dbReference type="NCBI Taxonomy" id="401470"/>
    <lineage>
        <taxon>Bacteria</taxon>
        <taxon>Pseudomonadati</taxon>
        <taxon>Pseudomonadota</taxon>
        <taxon>Betaproteobacteria</taxon>
        <taxon>Burkholderiales</taxon>
        <taxon>Oxalobacteraceae</taxon>
        <taxon>Undibacterium</taxon>
    </lineage>
</organism>
<comment type="caution">
    <text evidence="4">The sequence shown here is derived from an EMBL/GenBank/DDBJ whole genome shotgun (WGS) entry which is preliminary data.</text>
</comment>
<dbReference type="PANTHER" id="PTHR43877">
    <property type="entry name" value="AMINOALKYLPHOSPHONATE N-ACETYLTRANSFERASE-RELATED-RELATED"/>
    <property type="match status" value="1"/>
</dbReference>
<accession>A0A318J9J3</accession>
<name>A0A318J9J3_9BURK</name>
<dbReference type="Proteomes" id="UP000247792">
    <property type="component" value="Unassembled WGS sequence"/>
</dbReference>
<dbReference type="InterPro" id="IPR000182">
    <property type="entry name" value="GNAT_dom"/>
</dbReference>
<dbReference type="Pfam" id="PF00583">
    <property type="entry name" value="Acetyltransf_1"/>
    <property type="match status" value="1"/>
</dbReference>
<evidence type="ECO:0000256" key="2">
    <source>
        <dbReference type="ARBA" id="ARBA00023315"/>
    </source>
</evidence>
<dbReference type="EMBL" id="QJKB01000004">
    <property type="protein sequence ID" value="PXX43240.1"/>
    <property type="molecule type" value="Genomic_DNA"/>
</dbReference>
<dbReference type="InterPro" id="IPR016181">
    <property type="entry name" value="Acyl_CoA_acyltransferase"/>
</dbReference>
<dbReference type="OrthoDB" id="9803233at2"/>